<dbReference type="RefSeq" id="WP_070933702.1">
    <property type="nucleotide sequence ID" value="NZ_MIPT01000001.1"/>
</dbReference>
<sequence>MSKRPSFQFYPPDWRNDPGLRLCSIAARGLWIEMMCLMHDATPYGHLTVLGRPLGPEALARLVGEGVPQVRRWLAELEANQVYSVDGEGVIFSRRMVRDEMLRDARAAGGAAGAEHGHKGAEFGKLGGNPHKKELYNQPGKLYAVQRDTGGPIKVGITKYPHQRFNGLRKKVGPIIILGTFDVADMRRSEAAVHAYFDGRREGEWIYAEWDEVRGVIMSATHPPLGTTTHPAPSSSSSSSSPSPSPISSDANASGGDAPPKPSAIDLQAAIFASGVRLLCAAGKSDAQARQLIGLWKRDHGNAAVMEALASAEAEGTPDPVSFITGKLRAPHGKRNHFDRPSGPIESRRRAREQCEVDDGAGADGLSWP</sequence>
<gene>
    <name evidence="3" type="ORF">BHE75_01918</name>
</gene>
<proteinExistence type="predicted"/>
<feature type="compositionally biased region" description="Low complexity" evidence="1">
    <location>
        <begin position="233"/>
        <end position="249"/>
    </location>
</feature>
<feature type="region of interest" description="Disordered" evidence="1">
    <location>
        <begin position="221"/>
        <end position="262"/>
    </location>
</feature>
<feature type="region of interest" description="Disordered" evidence="1">
    <location>
        <begin position="326"/>
        <end position="369"/>
    </location>
</feature>
<dbReference type="AlphaFoldDB" id="A0A1S1HCQ9"/>
<organism evidence="3 4">
    <name type="scientific">Edaphosphingomonas haloaromaticamans</name>
    <dbReference type="NCBI Taxonomy" id="653954"/>
    <lineage>
        <taxon>Bacteria</taxon>
        <taxon>Pseudomonadati</taxon>
        <taxon>Pseudomonadota</taxon>
        <taxon>Alphaproteobacteria</taxon>
        <taxon>Sphingomonadales</taxon>
        <taxon>Rhizorhabdaceae</taxon>
        <taxon>Edaphosphingomonas</taxon>
    </lineage>
</organism>
<feature type="domain" description="Bacteriophage T5 Orf172 DNA-binding" evidence="2">
    <location>
        <begin position="147"/>
        <end position="217"/>
    </location>
</feature>
<comment type="caution">
    <text evidence="3">The sequence shown here is derived from an EMBL/GenBank/DDBJ whole genome shotgun (WGS) entry which is preliminary data.</text>
</comment>
<dbReference type="OrthoDB" id="8243486at2"/>
<evidence type="ECO:0000313" key="4">
    <source>
        <dbReference type="Proteomes" id="UP000179467"/>
    </source>
</evidence>
<feature type="compositionally biased region" description="Basic and acidic residues" evidence="1">
    <location>
        <begin position="336"/>
        <end position="355"/>
    </location>
</feature>
<name>A0A1S1HCQ9_9SPHN</name>
<evidence type="ECO:0000256" key="1">
    <source>
        <dbReference type="SAM" id="MobiDB-lite"/>
    </source>
</evidence>
<dbReference type="Proteomes" id="UP000179467">
    <property type="component" value="Unassembled WGS sequence"/>
</dbReference>
<dbReference type="EMBL" id="MIPT01000001">
    <property type="protein sequence ID" value="OHT19925.1"/>
    <property type="molecule type" value="Genomic_DNA"/>
</dbReference>
<accession>A0A1S1HCQ9</accession>
<reference evidence="3 4" key="1">
    <citation type="submission" date="2016-09" db="EMBL/GenBank/DDBJ databases">
        <title>Metabolic pathway, cell adaptation mechanisms and a novel monoxygenase revealed through proteogenomic-transcription analysis of a Sphingomonas haloaromaticamans strain degrading the fungicide ortho-phenylphenol.</title>
        <authorList>
            <person name="Perruchon C."/>
            <person name="Papadopoulou E.S."/>
            <person name="Rousidou C."/>
            <person name="Vasileiadis S."/>
            <person name="Tanou G."/>
            <person name="Amoutzias G."/>
            <person name="Molassiotis A."/>
            <person name="Karpouzas D.G."/>
        </authorList>
    </citation>
    <scope>NUCLEOTIDE SEQUENCE [LARGE SCALE GENOMIC DNA]</scope>
    <source>
        <strain evidence="3 4">P3</strain>
    </source>
</reference>
<protein>
    <recommendedName>
        <fullName evidence="2">Bacteriophage T5 Orf172 DNA-binding domain-containing protein</fullName>
    </recommendedName>
</protein>
<keyword evidence="4" id="KW-1185">Reference proteome</keyword>
<dbReference type="InterPro" id="IPR018306">
    <property type="entry name" value="Phage_T5_Orf172_DNA-bd"/>
</dbReference>
<dbReference type="Pfam" id="PF10544">
    <property type="entry name" value="T5orf172"/>
    <property type="match status" value="1"/>
</dbReference>
<evidence type="ECO:0000259" key="2">
    <source>
        <dbReference type="Pfam" id="PF10544"/>
    </source>
</evidence>
<evidence type="ECO:0000313" key="3">
    <source>
        <dbReference type="EMBL" id="OHT19925.1"/>
    </source>
</evidence>